<accession>A0ACD5DGF7</accession>
<reference evidence="1" key="1">
    <citation type="submission" date="2024-08" db="EMBL/GenBank/DDBJ databases">
        <title>Lentilactobacillus sp. nov., isolated from tree bark.</title>
        <authorList>
            <person name="Phuengjayaem S."/>
            <person name="Tanasupawat S."/>
        </authorList>
    </citation>
    <scope>NUCLEOTIDE SEQUENCE</scope>
    <source>
        <strain evidence="1">SPB1-3</strain>
    </source>
</reference>
<dbReference type="EMBL" id="CP168151">
    <property type="protein sequence ID" value="XFD40306.1"/>
    <property type="molecule type" value="Genomic_DNA"/>
</dbReference>
<evidence type="ECO:0000313" key="2">
    <source>
        <dbReference type="Proteomes" id="UP001149860"/>
    </source>
</evidence>
<gene>
    <name evidence="1" type="ORF">O0236_003065</name>
</gene>
<sequence length="45" mass="5076">MKRTDIRQKKQVFPDGHATQRLGYQLLGISILLIVLLAVAARVLM</sequence>
<dbReference type="Proteomes" id="UP001149860">
    <property type="component" value="Chromosome"/>
</dbReference>
<protein>
    <submittedName>
        <fullName evidence="1">Uncharacterized protein</fullName>
    </submittedName>
</protein>
<evidence type="ECO:0000313" key="1">
    <source>
        <dbReference type="EMBL" id="XFD40306.1"/>
    </source>
</evidence>
<organism evidence="1 2">
    <name type="scientific">Lentilactobacillus terminaliae</name>
    <dbReference type="NCBI Taxonomy" id="3003483"/>
    <lineage>
        <taxon>Bacteria</taxon>
        <taxon>Bacillati</taxon>
        <taxon>Bacillota</taxon>
        <taxon>Bacilli</taxon>
        <taxon>Lactobacillales</taxon>
        <taxon>Lactobacillaceae</taxon>
        <taxon>Lentilactobacillus</taxon>
    </lineage>
</organism>
<keyword evidence="2" id="KW-1185">Reference proteome</keyword>
<proteinExistence type="predicted"/>
<name>A0ACD5DGF7_9LACO</name>